<proteinExistence type="predicted"/>
<accession>A0AAD5K3H7</accession>
<dbReference type="AlphaFoldDB" id="A0AAD5K3H7"/>
<name>A0AAD5K3H7_9FUNG</name>
<reference evidence="1" key="1">
    <citation type="journal article" date="2022" name="IScience">
        <title>Evolution of zygomycete secretomes and the origins of terrestrial fungal ecologies.</title>
        <authorList>
            <person name="Chang Y."/>
            <person name="Wang Y."/>
            <person name="Mondo S."/>
            <person name="Ahrendt S."/>
            <person name="Andreopoulos W."/>
            <person name="Barry K."/>
            <person name="Beard J."/>
            <person name="Benny G.L."/>
            <person name="Blankenship S."/>
            <person name="Bonito G."/>
            <person name="Cuomo C."/>
            <person name="Desiro A."/>
            <person name="Gervers K.A."/>
            <person name="Hundley H."/>
            <person name="Kuo A."/>
            <person name="LaButti K."/>
            <person name="Lang B.F."/>
            <person name="Lipzen A."/>
            <person name="O'Donnell K."/>
            <person name="Pangilinan J."/>
            <person name="Reynolds N."/>
            <person name="Sandor L."/>
            <person name="Smith M.E."/>
            <person name="Tsang A."/>
            <person name="Grigoriev I.V."/>
            <person name="Stajich J.E."/>
            <person name="Spatafora J.W."/>
        </authorList>
    </citation>
    <scope>NUCLEOTIDE SEQUENCE</scope>
    <source>
        <strain evidence="1">RSA 2281</strain>
    </source>
</reference>
<keyword evidence="2" id="KW-1185">Reference proteome</keyword>
<reference evidence="1" key="2">
    <citation type="submission" date="2023-02" db="EMBL/GenBank/DDBJ databases">
        <authorList>
            <consortium name="DOE Joint Genome Institute"/>
            <person name="Mondo S.J."/>
            <person name="Chang Y."/>
            <person name="Wang Y."/>
            <person name="Ahrendt S."/>
            <person name="Andreopoulos W."/>
            <person name="Barry K."/>
            <person name="Beard J."/>
            <person name="Benny G.L."/>
            <person name="Blankenship S."/>
            <person name="Bonito G."/>
            <person name="Cuomo C."/>
            <person name="Desiro A."/>
            <person name="Gervers K.A."/>
            <person name="Hundley H."/>
            <person name="Kuo A."/>
            <person name="LaButti K."/>
            <person name="Lang B.F."/>
            <person name="Lipzen A."/>
            <person name="O'Donnell K."/>
            <person name="Pangilinan J."/>
            <person name="Reynolds N."/>
            <person name="Sandor L."/>
            <person name="Smith M.W."/>
            <person name="Tsang A."/>
            <person name="Grigoriev I.V."/>
            <person name="Stajich J.E."/>
            <person name="Spatafora J.W."/>
        </authorList>
    </citation>
    <scope>NUCLEOTIDE SEQUENCE</scope>
    <source>
        <strain evidence="1">RSA 2281</strain>
    </source>
</reference>
<sequence>MEVGNMVISLFSEYIKVACLLTNRLRRYCVFTCSDAWRYLYIGDRLKGAQLARVSQYISPYVEHFVLGISKEVVPTTYFQNILLGYFKKNTVSTDLRGYGDLLKSCVVPDIDFIYGFVQNLEILIYICDYDDDEQHNSLPQLVINESSRFRKTVNGLKVLSVTRYMSFVPVLYNFASIFPLAISSVCLLQCIRLVGFHDVTDDVIFALNKVKTLNKVSLWSLLDISTQVILPLFSNPLRRCQLSHITLKASSNKLAKLKVEKCTRVTESWLEDYVAGKVDSLLLNNSIF</sequence>
<gene>
    <name evidence="1" type="ORF">BDA99DRAFT_558186</name>
</gene>
<evidence type="ECO:0000313" key="1">
    <source>
        <dbReference type="EMBL" id="KAI9268001.1"/>
    </source>
</evidence>
<dbReference type="EMBL" id="JAIXMP010000009">
    <property type="protein sequence ID" value="KAI9268001.1"/>
    <property type="molecule type" value="Genomic_DNA"/>
</dbReference>
<evidence type="ECO:0000313" key="2">
    <source>
        <dbReference type="Proteomes" id="UP001209540"/>
    </source>
</evidence>
<comment type="caution">
    <text evidence="1">The sequence shown here is derived from an EMBL/GenBank/DDBJ whole genome shotgun (WGS) entry which is preliminary data.</text>
</comment>
<protein>
    <submittedName>
        <fullName evidence="1">Uncharacterized protein</fullName>
    </submittedName>
</protein>
<organism evidence="1 2">
    <name type="scientific">Phascolomyces articulosus</name>
    <dbReference type="NCBI Taxonomy" id="60185"/>
    <lineage>
        <taxon>Eukaryota</taxon>
        <taxon>Fungi</taxon>
        <taxon>Fungi incertae sedis</taxon>
        <taxon>Mucoromycota</taxon>
        <taxon>Mucoromycotina</taxon>
        <taxon>Mucoromycetes</taxon>
        <taxon>Mucorales</taxon>
        <taxon>Lichtheimiaceae</taxon>
        <taxon>Phascolomyces</taxon>
    </lineage>
</organism>
<dbReference type="Proteomes" id="UP001209540">
    <property type="component" value="Unassembled WGS sequence"/>
</dbReference>